<gene>
    <name evidence="2" type="ORF">GLOTRDRAFT_129886</name>
</gene>
<keyword evidence="3" id="KW-1185">Reference proteome</keyword>
<sequence length="232" mass="24850">MSRRFPEPPTSPGLPPSPELLRSRIRESTTPRPIIPPPPPDAFVVRPFRDAPNSGMSPEDRQRLDQYLNYSLKILEGWLAERLASTKSTSDALTRHMLSLERNTQHVTTVATRTELAVAGVAGDTAALTRAVEGMSAGLAVLRARVAGVEEAVGAVMRGNEGYESAARTVSGFIGELGGLMVAMHEMTVQQQELIASLRERAAAQREMAEKACGTETGEGATEGGEPGESQD</sequence>
<dbReference type="AlphaFoldDB" id="S7Q3H0"/>
<accession>S7Q3H0</accession>
<evidence type="ECO:0000256" key="1">
    <source>
        <dbReference type="SAM" id="MobiDB-lite"/>
    </source>
</evidence>
<name>S7Q3H0_GLOTA</name>
<feature type="compositionally biased region" description="Gly residues" evidence="1">
    <location>
        <begin position="221"/>
        <end position="232"/>
    </location>
</feature>
<dbReference type="EMBL" id="KB469303">
    <property type="protein sequence ID" value="EPQ54526.1"/>
    <property type="molecule type" value="Genomic_DNA"/>
</dbReference>
<protein>
    <submittedName>
        <fullName evidence="2">Uncharacterized protein</fullName>
    </submittedName>
</protein>
<dbReference type="KEGG" id="gtr:GLOTRDRAFT_129886"/>
<feature type="compositionally biased region" description="Low complexity" evidence="1">
    <location>
        <begin position="211"/>
        <end position="220"/>
    </location>
</feature>
<feature type="region of interest" description="Disordered" evidence="1">
    <location>
        <begin position="205"/>
        <end position="232"/>
    </location>
</feature>
<dbReference type="RefSeq" id="XP_007866824.1">
    <property type="nucleotide sequence ID" value="XM_007868633.1"/>
</dbReference>
<feature type="compositionally biased region" description="Pro residues" evidence="1">
    <location>
        <begin position="7"/>
        <end position="18"/>
    </location>
</feature>
<feature type="region of interest" description="Disordered" evidence="1">
    <location>
        <begin position="1"/>
        <end position="44"/>
    </location>
</feature>
<dbReference type="HOGENOM" id="CLU_1194989_0_0_1"/>
<dbReference type="GeneID" id="19302017"/>
<proteinExistence type="predicted"/>
<evidence type="ECO:0000313" key="3">
    <source>
        <dbReference type="Proteomes" id="UP000030669"/>
    </source>
</evidence>
<reference evidence="2 3" key="1">
    <citation type="journal article" date="2012" name="Science">
        <title>The Paleozoic origin of enzymatic lignin decomposition reconstructed from 31 fungal genomes.</title>
        <authorList>
            <person name="Floudas D."/>
            <person name="Binder M."/>
            <person name="Riley R."/>
            <person name="Barry K."/>
            <person name="Blanchette R.A."/>
            <person name="Henrissat B."/>
            <person name="Martinez A.T."/>
            <person name="Otillar R."/>
            <person name="Spatafora J.W."/>
            <person name="Yadav J.S."/>
            <person name="Aerts A."/>
            <person name="Benoit I."/>
            <person name="Boyd A."/>
            <person name="Carlson A."/>
            <person name="Copeland A."/>
            <person name="Coutinho P.M."/>
            <person name="de Vries R.P."/>
            <person name="Ferreira P."/>
            <person name="Findley K."/>
            <person name="Foster B."/>
            <person name="Gaskell J."/>
            <person name="Glotzer D."/>
            <person name="Gorecki P."/>
            <person name="Heitman J."/>
            <person name="Hesse C."/>
            <person name="Hori C."/>
            <person name="Igarashi K."/>
            <person name="Jurgens J.A."/>
            <person name="Kallen N."/>
            <person name="Kersten P."/>
            <person name="Kohler A."/>
            <person name="Kuees U."/>
            <person name="Kumar T.K.A."/>
            <person name="Kuo A."/>
            <person name="LaButti K."/>
            <person name="Larrondo L.F."/>
            <person name="Lindquist E."/>
            <person name="Ling A."/>
            <person name="Lombard V."/>
            <person name="Lucas S."/>
            <person name="Lundell T."/>
            <person name="Martin R."/>
            <person name="McLaughlin D.J."/>
            <person name="Morgenstern I."/>
            <person name="Morin E."/>
            <person name="Murat C."/>
            <person name="Nagy L.G."/>
            <person name="Nolan M."/>
            <person name="Ohm R.A."/>
            <person name="Patyshakuliyeva A."/>
            <person name="Rokas A."/>
            <person name="Ruiz-Duenas F.J."/>
            <person name="Sabat G."/>
            <person name="Salamov A."/>
            <person name="Samejima M."/>
            <person name="Schmutz J."/>
            <person name="Slot J.C."/>
            <person name="St John F."/>
            <person name="Stenlid J."/>
            <person name="Sun H."/>
            <person name="Sun S."/>
            <person name="Syed K."/>
            <person name="Tsang A."/>
            <person name="Wiebenga A."/>
            <person name="Young D."/>
            <person name="Pisabarro A."/>
            <person name="Eastwood D.C."/>
            <person name="Martin F."/>
            <person name="Cullen D."/>
            <person name="Grigoriev I.V."/>
            <person name="Hibbett D.S."/>
        </authorList>
    </citation>
    <scope>NUCLEOTIDE SEQUENCE [LARGE SCALE GENOMIC DNA]</scope>
    <source>
        <strain evidence="2 3">ATCC 11539</strain>
    </source>
</reference>
<dbReference type="Proteomes" id="UP000030669">
    <property type="component" value="Unassembled WGS sequence"/>
</dbReference>
<evidence type="ECO:0000313" key="2">
    <source>
        <dbReference type="EMBL" id="EPQ54526.1"/>
    </source>
</evidence>
<organism evidence="2 3">
    <name type="scientific">Gloeophyllum trabeum (strain ATCC 11539 / FP-39264 / Madison 617)</name>
    <name type="common">Brown rot fungus</name>
    <dbReference type="NCBI Taxonomy" id="670483"/>
    <lineage>
        <taxon>Eukaryota</taxon>
        <taxon>Fungi</taxon>
        <taxon>Dikarya</taxon>
        <taxon>Basidiomycota</taxon>
        <taxon>Agaricomycotina</taxon>
        <taxon>Agaricomycetes</taxon>
        <taxon>Gloeophyllales</taxon>
        <taxon>Gloeophyllaceae</taxon>
        <taxon>Gloeophyllum</taxon>
    </lineage>
</organism>